<keyword evidence="3" id="KW-0808">Transferase</keyword>
<evidence type="ECO:0000256" key="4">
    <source>
        <dbReference type="ARBA" id="ARBA00022695"/>
    </source>
</evidence>
<dbReference type="NCBIfam" id="NF000658">
    <property type="entry name" value="PRK00029.1"/>
    <property type="match status" value="1"/>
</dbReference>
<keyword evidence="4" id="KW-0548">Nucleotidyltransferase</keyword>
<dbReference type="GO" id="GO:0046872">
    <property type="term" value="F:metal ion binding"/>
    <property type="evidence" value="ECO:0007669"/>
    <property type="project" value="UniProtKB-KW"/>
</dbReference>
<dbReference type="PANTHER" id="PTHR12153:SF18">
    <property type="entry name" value="SELENOPROTEIN O"/>
    <property type="match status" value="1"/>
</dbReference>
<dbReference type="HAMAP" id="MF_00692">
    <property type="entry name" value="SelO"/>
    <property type="match status" value="1"/>
</dbReference>
<organism evidence="10">
    <name type="scientific">Papilio xuthus</name>
    <name type="common">Asian swallowtail butterfly</name>
    <dbReference type="NCBI Taxonomy" id="66420"/>
    <lineage>
        <taxon>Eukaryota</taxon>
        <taxon>Metazoa</taxon>
        <taxon>Ecdysozoa</taxon>
        <taxon>Arthropoda</taxon>
        <taxon>Hexapoda</taxon>
        <taxon>Insecta</taxon>
        <taxon>Pterygota</taxon>
        <taxon>Neoptera</taxon>
        <taxon>Endopterygota</taxon>
        <taxon>Lepidoptera</taxon>
        <taxon>Glossata</taxon>
        <taxon>Ditrysia</taxon>
        <taxon>Papilionoidea</taxon>
        <taxon>Papilionidae</taxon>
        <taxon>Papilioninae</taxon>
        <taxon>Papilio</taxon>
    </lineage>
</organism>
<name>A0AAJ7E8V5_PAPXU</name>
<proteinExistence type="inferred from homology"/>
<dbReference type="Proteomes" id="UP000694872">
    <property type="component" value="Unplaced"/>
</dbReference>
<protein>
    <recommendedName>
        <fullName evidence="9">Selenoprotein O</fullName>
    </recommendedName>
</protein>
<dbReference type="RefSeq" id="XP_013167447.1">
    <property type="nucleotide sequence ID" value="XM_013311993.1"/>
</dbReference>
<evidence type="ECO:0000256" key="2">
    <source>
        <dbReference type="ARBA" id="ARBA00009747"/>
    </source>
</evidence>
<evidence type="ECO:0000256" key="1">
    <source>
        <dbReference type="ARBA" id="ARBA00001946"/>
    </source>
</evidence>
<evidence type="ECO:0000256" key="8">
    <source>
        <dbReference type="ARBA" id="ARBA00022842"/>
    </source>
</evidence>
<reference evidence="10" key="1">
    <citation type="submission" date="2025-08" db="UniProtKB">
        <authorList>
            <consortium name="RefSeq"/>
        </authorList>
    </citation>
    <scope>IDENTIFICATION</scope>
</reference>
<gene>
    <name evidence="10" type="primary">LOC106117617</name>
</gene>
<dbReference type="GO" id="GO:0005524">
    <property type="term" value="F:ATP binding"/>
    <property type="evidence" value="ECO:0007669"/>
    <property type="project" value="UniProtKB-KW"/>
</dbReference>
<evidence type="ECO:0000256" key="5">
    <source>
        <dbReference type="ARBA" id="ARBA00022723"/>
    </source>
</evidence>
<keyword evidence="7" id="KW-0067">ATP-binding</keyword>
<dbReference type="InterPro" id="IPR003846">
    <property type="entry name" value="SelO"/>
</dbReference>
<dbReference type="GO" id="GO:0016779">
    <property type="term" value="F:nucleotidyltransferase activity"/>
    <property type="evidence" value="ECO:0007669"/>
    <property type="project" value="UniProtKB-KW"/>
</dbReference>
<dbReference type="GeneID" id="106117617"/>
<dbReference type="Pfam" id="PF02696">
    <property type="entry name" value="SelO"/>
    <property type="match status" value="1"/>
</dbReference>
<keyword evidence="5" id="KW-0479">Metal-binding</keyword>
<sequence>MFDLIIINHVISYMRRTLCVCASLLNDHRSIMLGNEKSLIRDLKSWKFRNPPNYAELPINENPEYNVPVAVKDAVFSKVPTEPLTGKLHLVCVSEDAMKDILDLDPEVAETEEFVDMVAGRYLPEGGLTVCHRYGGYQFGYWADQLGDGRAHILGDYVNRKGESWQPQLKGSGETPYSRFGDGRAVLRSSIREMIASEACYYLGIPTTRAAALVVSDDHKVWHDKSYSGAARQERAAVVMRLAPAWYRLGSFEILLKRKEPHIMKQLADFVIKHHFPNIPSDDPDRYVKWYSEVAHTNLDMVATWQGVGFTHGVLNTDNVSVLGVTIDYGPYGFMQHYYEHYVPNTSDDAGRYAFNKQPEILVWNLEKFAEALEPILSDDEKQRIKDIKNTLANYVKNKINVTYMRKLGLSEVRDGDEKLVKDLLQMMQQTMADYTQTFRQMAELDVSQLSDVTSLESKWSLVKVSKALQWEKWVQKYCERLEQENVNEEVRRARMLKVNPLYIPNNWILQEAIADAEKNDFGKVRLLLKIFKNPYEVNEEAEKLGYSSQPPSWSYGIKLSCSS</sequence>
<accession>A0AAJ7E8V5</accession>
<keyword evidence="6" id="KW-0547">Nucleotide-binding</keyword>
<evidence type="ECO:0000256" key="6">
    <source>
        <dbReference type="ARBA" id="ARBA00022741"/>
    </source>
</evidence>
<evidence type="ECO:0000313" key="10">
    <source>
        <dbReference type="RefSeq" id="XP_013167447.1"/>
    </source>
</evidence>
<dbReference type="KEGG" id="pxu:106117617"/>
<comment type="cofactor">
    <cofactor evidence="1">
        <name>Mg(2+)</name>
        <dbReference type="ChEBI" id="CHEBI:18420"/>
    </cofactor>
</comment>
<comment type="similarity">
    <text evidence="2">Belongs to the SELO family.</text>
</comment>
<dbReference type="PANTHER" id="PTHR12153">
    <property type="entry name" value="SELENOPROTEIN O"/>
    <property type="match status" value="1"/>
</dbReference>
<evidence type="ECO:0000256" key="3">
    <source>
        <dbReference type="ARBA" id="ARBA00022679"/>
    </source>
</evidence>
<evidence type="ECO:0000256" key="7">
    <source>
        <dbReference type="ARBA" id="ARBA00022840"/>
    </source>
</evidence>
<evidence type="ECO:0000256" key="9">
    <source>
        <dbReference type="ARBA" id="ARBA00031547"/>
    </source>
</evidence>
<keyword evidence="8" id="KW-0460">Magnesium</keyword>
<dbReference type="AlphaFoldDB" id="A0AAJ7E8V5"/>